<protein>
    <submittedName>
        <fullName evidence="1">Uncharacterized protein</fullName>
    </submittedName>
</protein>
<organism evidence="1 2">
    <name type="scientific">Dactylosporangium aurantiacum</name>
    <dbReference type="NCBI Taxonomy" id="35754"/>
    <lineage>
        <taxon>Bacteria</taxon>
        <taxon>Bacillati</taxon>
        <taxon>Actinomycetota</taxon>
        <taxon>Actinomycetes</taxon>
        <taxon>Micromonosporales</taxon>
        <taxon>Micromonosporaceae</taxon>
        <taxon>Dactylosporangium</taxon>
    </lineage>
</organism>
<name>A0A9Q9IJU2_9ACTN</name>
<dbReference type="Proteomes" id="UP001058003">
    <property type="component" value="Chromosome"/>
</dbReference>
<dbReference type="EMBL" id="CP073767">
    <property type="protein sequence ID" value="UWZ56911.1"/>
    <property type="molecule type" value="Genomic_DNA"/>
</dbReference>
<accession>A0A9Q9IJU2</accession>
<dbReference type="AlphaFoldDB" id="A0A9Q9IJU2"/>
<gene>
    <name evidence="1" type="ORF">Daura_12455</name>
</gene>
<proteinExistence type="predicted"/>
<evidence type="ECO:0000313" key="1">
    <source>
        <dbReference type="EMBL" id="UWZ56911.1"/>
    </source>
</evidence>
<dbReference type="KEGG" id="daur:Daura_12455"/>
<sequence length="498" mass="53616">MDGGEARRLFERFRLELWHDRHWDSEFTPSPHAPGAALRDLVGAGPAAAPLLVGALDDADLRSWACLGLEWLGPAAGDAAATALADRATARLDAWREAAVALDAVAPARARALGVHRWPETMERLTDRHLARGATAHVERFLAEESGEDVVRFLAQHRLRDWIIRDRPPAVMRALRGLPALPSAAEILVMAGDPVTAAHIDALCHGDGPLAPGLVERLAAHPASDRLVPRVTARPGTADALWNLVMRRRCAGLTTDPAPLRPFLRACVADPPARRPGPRFGAAVPSTVAWLGDEAMLVHLLPMLREDRLGPPEWHAAVAAVTSFAGGAALLEDHARRHPDVERLRWALDAVAAFRRPRLEDADDAFLRGRIESTLGGAFTAYAAVLLGRPSAPAAFQLAWIDRAFGAPVTADRVAWIRGLGFTDDGFLAELSEPVERPLEGLRLQWDAGEPGHDPARAARAAAAGLPSLARRWLRDDTLEAAAGAHLARVHRAAPPPP</sequence>
<dbReference type="RefSeq" id="WP_033365369.1">
    <property type="nucleotide sequence ID" value="NZ_CP073767.1"/>
</dbReference>
<reference evidence="1" key="1">
    <citation type="submission" date="2021-04" db="EMBL/GenBank/DDBJ databases">
        <title>Dactylosporangium aurantiacum NRRL B-8018 full assembly.</title>
        <authorList>
            <person name="Hartkoorn R.C."/>
            <person name="Beaudoing E."/>
            <person name="Hot D."/>
        </authorList>
    </citation>
    <scope>NUCLEOTIDE SEQUENCE</scope>
    <source>
        <strain evidence="1">NRRL B-8018</strain>
    </source>
</reference>
<evidence type="ECO:0000313" key="2">
    <source>
        <dbReference type="Proteomes" id="UP001058003"/>
    </source>
</evidence>
<keyword evidence="2" id="KW-1185">Reference proteome</keyword>